<keyword evidence="8 10" id="KW-1133">Transmembrane helix</keyword>
<feature type="region of interest" description="Disordered" evidence="11">
    <location>
        <begin position="41"/>
        <end position="167"/>
    </location>
</feature>
<evidence type="ECO:0000259" key="12">
    <source>
        <dbReference type="PROSITE" id="PS52015"/>
    </source>
</evidence>
<accession>A0A4S4AP33</accession>
<dbReference type="GO" id="GO:0030288">
    <property type="term" value="C:outer membrane-bounded periplasmic space"/>
    <property type="evidence" value="ECO:0007669"/>
    <property type="project" value="InterPro"/>
</dbReference>
<dbReference type="GO" id="GO:0031992">
    <property type="term" value="F:energy transducer activity"/>
    <property type="evidence" value="ECO:0007669"/>
    <property type="project" value="InterPro"/>
</dbReference>
<evidence type="ECO:0000313" key="14">
    <source>
        <dbReference type="Proteomes" id="UP000307956"/>
    </source>
</evidence>
<evidence type="ECO:0000256" key="4">
    <source>
        <dbReference type="ARBA" id="ARBA00022475"/>
    </source>
</evidence>
<dbReference type="GO" id="GO:0015891">
    <property type="term" value="P:siderophore transport"/>
    <property type="evidence" value="ECO:0007669"/>
    <property type="project" value="InterPro"/>
</dbReference>
<evidence type="ECO:0000256" key="7">
    <source>
        <dbReference type="ARBA" id="ARBA00022927"/>
    </source>
</evidence>
<reference evidence="13 14" key="1">
    <citation type="submission" date="2019-04" db="EMBL/GenBank/DDBJ databases">
        <title>Azoarcus rhizosphaerae sp. nov. isolated from rhizosphere of Ficus religiosa.</title>
        <authorList>
            <person name="Lin S.-Y."/>
            <person name="Hameed A."/>
            <person name="Hsu Y.-H."/>
            <person name="Young C.-C."/>
        </authorList>
    </citation>
    <scope>NUCLEOTIDE SEQUENCE [LARGE SCALE GENOMIC DNA]</scope>
    <source>
        <strain evidence="13 14">CC-YHH848</strain>
    </source>
</reference>
<dbReference type="InterPro" id="IPR037682">
    <property type="entry name" value="TonB_C"/>
</dbReference>
<dbReference type="NCBIfam" id="TIGR01352">
    <property type="entry name" value="tonB_Cterm"/>
    <property type="match status" value="1"/>
</dbReference>
<protein>
    <recommendedName>
        <fullName evidence="10">Protein TonB</fullName>
    </recommendedName>
</protein>
<dbReference type="OrthoDB" id="9792439at2"/>
<dbReference type="InterPro" id="IPR003538">
    <property type="entry name" value="TonB"/>
</dbReference>
<dbReference type="SUPFAM" id="SSF74653">
    <property type="entry name" value="TolA/TonB C-terminal domain"/>
    <property type="match status" value="1"/>
</dbReference>
<evidence type="ECO:0000256" key="9">
    <source>
        <dbReference type="ARBA" id="ARBA00023136"/>
    </source>
</evidence>
<organism evidence="13 14">
    <name type="scientific">Pseudothauera rhizosphaerae</name>
    <dbReference type="NCBI Taxonomy" id="2565932"/>
    <lineage>
        <taxon>Bacteria</taxon>
        <taxon>Pseudomonadati</taxon>
        <taxon>Pseudomonadota</taxon>
        <taxon>Betaproteobacteria</taxon>
        <taxon>Rhodocyclales</taxon>
        <taxon>Zoogloeaceae</taxon>
        <taxon>Pseudothauera</taxon>
    </lineage>
</organism>
<dbReference type="InterPro" id="IPR006260">
    <property type="entry name" value="TonB/TolA_C"/>
</dbReference>
<feature type="transmembrane region" description="Helical" evidence="10">
    <location>
        <begin position="16"/>
        <end position="35"/>
    </location>
</feature>
<dbReference type="AlphaFoldDB" id="A0A4S4AP33"/>
<evidence type="ECO:0000256" key="10">
    <source>
        <dbReference type="RuleBase" id="RU362123"/>
    </source>
</evidence>
<keyword evidence="3 10" id="KW-0813">Transport</keyword>
<feature type="compositionally biased region" description="Low complexity" evidence="11">
    <location>
        <begin position="125"/>
        <end position="137"/>
    </location>
</feature>
<keyword evidence="9 10" id="KW-0472">Membrane</keyword>
<evidence type="ECO:0000256" key="5">
    <source>
        <dbReference type="ARBA" id="ARBA00022519"/>
    </source>
</evidence>
<evidence type="ECO:0000313" key="13">
    <source>
        <dbReference type="EMBL" id="THF60179.1"/>
    </source>
</evidence>
<keyword evidence="14" id="KW-1185">Reference proteome</keyword>
<proteinExistence type="inferred from homology"/>
<dbReference type="EMBL" id="SSOD01000012">
    <property type="protein sequence ID" value="THF60179.1"/>
    <property type="molecule type" value="Genomic_DNA"/>
</dbReference>
<dbReference type="GO" id="GO:0055085">
    <property type="term" value="P:transmembrane transport"/>
    <property type="evidence" value="ECO:0007669"/>
    <property type="project" value="InterPro"/>
</dbReference>
<dbReference type="Proteomes" id="UP000307956">
    <property type="component" value="Unassembled WGS sequence"/>
</dbReference>
<dbReference type="PROSITE" id="PS52015">
    <property type="entry name" value="TONB_CTD"/>
    <property type="match status" value="1"/>
</dbReference>
<keyword evidence="5 10" id="KW-0997">Cell inner membrane</keyword>
<feature type="compositionally biased region" description="Pro residues" evidence="11">
    <location>
        <begin position="61"/>
        <end position="75"/>
    </location>
</feature>
<evidence type="ECO:0000256" key="11">
    <source>
        <dbReference type="SAM" id="MobiDB-lite"/>
    </source>
</evidence>
<comment type="caution">
    <text evidence="13">The sequence shown here is derived from an EMBL/GenBank/DDBJ whole genome shotgun (WGS) entry which is preliminary data.</text>
</comment>
<dbReference type="GO" id="GO:0098797">
    <property type="term" value="C:plasma membrane protein complex"/>
    <property type="evidence" value="ECO:0007669"/>
    <property type="project" value="TreeGrafter"/>
</dbReference>
<evidence type="ECO:0000256" key="6">
    <source>
        <dbReference type="ARBA" id="ARBA00022692"/>
    </source>
</evidence>
<keyword evidence="10" id="KW-0735">Signal-anchor</keyword>
<keyword evidence="6 10" id="KW-0812">Transmembrane</keyword>
<dbReference type="PRINTS" id="PR01374">
    <property type="entry name" value="TONBPROTEIN"/>
</dbReference>
<dbReference type="Pfam" id="PF03544">
    <property type="entry name" value="TonB_C"/>
    <property type="match status" value="1"/>
</dbReference>
<keyword evidence="7 10" id="KW-0653">Protein transport</keyword>
<evidence type="ECO:0000256" key="3">
    <source>
        <dbReference type="ARBA" id="ARBA00022448"/>
    </source>
</evidence>
<feature type="domain" description="TonB C-terminal" evidence="12">
    <location>
        <begin position="176"/>
        <end position="269"/>
    </location>
</feature>
<dbReference type="GO" id="GO:0015031">
    <property type="term" value="P:protein transport"/>
    <property type="evidence" value="ECO:0007669"/>
    <property type="project" value="UniProtKB-UniRule"/>
</dbReference>
<dbReference type="RefSeq" id="WP_136385760.1">
    <property type="nucleotide sequence ID" value="NZ_SSOD01000012.1"/>
</dbReference>
<name>A0A4S4AP33_9RHOO</name>
<dbReference type="PANTHER" id="PTHR33446:SF2">
    <property type="entry name" value="PROTEIN TONB"/>
    <property type="match status" value="1"/>
</dbReference>
<sequence>MSGPAWAPGERAGLRWAGSLGIVLLAHAALIAAALRWHAPREAEPPPQPASAVMVELAPLPAAPPAPPTALPPGPAQQAQRKSRPKAESGPAPKPAPRPVPRQAHAEVAEPQAPVDTAAARQQSAEDAPADAARAEANGQADVASSTAPPSVQAPPGSRYAASQPSSGAASQAAATWQAQLLGHLERFKRYPRAAQRRRLEGVVLVRFAVDRQGRVLSVGIARASGHAPLDDEAVATVHRAAPLPPPPADIPGDPVEVTTPVDFFLRGR</sequence>
<comment type="subcellular location">
    <subcellularLocation>
        <location evidence="1 10">Cell inner membrane</location>
        <topology evidence="1 10">Single-pass membrane protein</topology>
        <orientation evidence="1 10">Periplasmic side</orientation>
    </subcellularLocation>
</comment>
<dbReference type="Gene3D" id="3.30.1150.10">
    <property type="match status" value="1"/>
</dbReference>
<comment type="similarity">
    <text evidence="2 10">Belongs to the TonB family.</text>
</comment>
<gene>
    <name evidence="13" type="ORF">E6O51_14725</name>
</gene>
<comment type="function">
    <text evidence="10">Interacts with outer membrane receptor proteins that carry out high-affinity binding and energy dependent uptake into the periplasmic space of specific substrates. It could act to transduce energy from the cytoplasmic membrane to specific energy-requiring processes in the outer membrane, resulting in the release into the periplasm of ligands bound by these outer membrane proteins.</text>
</comment>
<dbReference type="PANTHER" id="PTHR33446">
    <property type="entry name" value="PROTEIN TONB-RELATED"/>
    <property type="match status" value="1"/>
</dbReference>
<dbReference type="InterPro" id="IPR051045">
    <property type="entry name" value="TonB-dependent_transducer"/>
</dbReference>
<evidence type="ECO:0000256" key="8">
    <source>
        <dbReference type="ARBA" id="ARBA00022989"/>
    </source>
</evidence>
<evidence type="ECO:0000256" key="2">
    <source>
        <dbReference type="ARBA" id="ARBA00006555"/>
    </source>
</evidence>
<keyword evidence="4 10" id="KW-1003">Cell membrane</keyword>
<evidence type="ECO:0000256" key="1">
    <source>
        <dbReference type="ARBA" id="ARBA00004383"/>
    </source>
</evidence>